<name>A0A1I6NTT5_9FLAO</name>
<dbReference type="Gene3D" id="1.10.150.240">
    <property type="entry name" value="Putative phosphatase, domain 2"/>
    <property type="match status" value="1"/>
</dbReference>
<keyword evidence="2" id="KW-1185">Reference proteome</keyword>
<dbReference type="Pfam" id="PF00702">
    <property type="entry name" value="Hydrolase"/>
    <property type="match status" value="1"/>
</dbReference>
<organism evidence="1 2">
    <name type="scientific">Lutibacter maritimus</name>
    <dbReference type="NCBI Taxonomy" id="593133"/>
    <lineage>
        <taxon>Bacteria</taxon>
        <taxon>Pseudomonadati</taxon>
        <taxon>Bacteroidota</taxon>
        <taxon>Flavobacteriia</taxon>
        <taxon>Flavobacteriales</taxon>
        <taxon>Flavobacteriaceae</taxon>
        <taxon>Lutibacter</taxon>
    </lineage>
</organism>
<evidence type="ECO:0000313" key="2">
    <source>
        <dbReference type="Proteomes" id="UP000199312"/>
    </source>
</evidence>
<dbReference type="NCBIfam" id="TIGR01509">
    <property type="entry name" value="HAD-SF-IA-v3"/>
    <property type="match status" value="1"/>
</dbReference>
<dbReference type="InterPro" id="IPR023214">
    <property type="entry name" value="HAD_sf"/>
</dbReference>
<dbReference type="CDD" id="cd02603">
    <property type="entry name" value="HAD_sEH-N_like"/>
    <property type="match status" value="1"/>
</dbReference>
<protein>
    <submittedName>
        <fullName evidence="1">2-haloacid dehalogenase</fullName>
    </submittedName>
</protein>
<reference evidence="2" key="1">
    <citation type="submission" date="2016-10" db="EMBL/GenBank/DDBJ databases">
        <authorList>
            <person name="Varghese N."/>
            <person name="Submissions S."/>
        </authorList>
    </citation>
    <scope>NUCLEOTIDE SEQUENCE [LARGE SCALE GENOMIC DNA]</scope>
    <source>
        <strain evidence="2">DSM 24450</strain>
    </source>
</reference>
<dbReference type="InterPro" id="IPR006439">
    <property type="entry name" value="HAD-SF_hydro_IA"/>
</dbReference>
<dbReference type="PANTHER" id="PTHR43611:SF3">
    <property type="entry name" value="FLAVIN MONONUCLEOTIDE HYDROLASE 1, CHLOROPLATIC"/>
    <property type="match status" value="1"/>
</dbReference>
<dbReference type="SFLD" id="SFLDG01129">
    <property type="entry name" value="C1.5:_HAD__Beta-PGM__Phosphata"/>
    <property type="match status" value="1"/>
</dbReference>
<dbReference type="InterPro" id="IPR023198">
    <property type="entry name" value="PGP-like_dom2"/>
</dbReference>
<dbReference type="Proteomes" id="UP000199312">
    <property type="component" value="Unassembled WGS sequence"/>
</dbReference>
<dbReference type="PRINTS" id="PR00413">
    <property type="entry name" value="HADHALOGNASE"/>
</dbReference>
<dbReference type="STRING" id="593133.SAMN04488006_0560"/>
<dbReference type="OrthoDB" id="9797415at2"/>
<dbReference type="SFLD" id="SFLDS00003">
    <property type="entry name" value="Haloacid_Dehalogenase"/>
    <property type="match status" value="1"/>
</dbReference>
<dbReference type="SUPFAM" id="SSF56784">
    <property type="entry name" value="HAD-like"/>
    <property type="match status" value="1"/>
</dbReference>
<proteinExistence type="predicted"/>
<dbReference type="RefSeq" id="WP_090222367.1">
    <property type="nucleotide sequence ID" value="NZ_FOZP01000001.1"/>
</dbReference>
<dbReference type="PANTHER" id="PTHR43611">
    <property type="entry name" value="ALPHA-D-GLUCOSE 1-PHOSPHATE PHOSPHATASE"/>
    <property type="match status" value="1"/>
</dbReference>
<dbReference type="InterPro" id="IPR036412">
    <property type="entry name" value="HAD-like_sf"/>
</dbReference>
<accession>A0A1I6NTT5</accession>
<evidence type="ECO:0000313" key="1">
    <source>
        <dbReference type="EMBL" id="SFS31353.1"/>
    </source>
</evidence>
<gene>
    <name evidence="1" type="ORF">SAMN04488006_0560</name>
</gene>
<dbReference type="EMBL" id="FOZP01000001">
    <property type="protein sequence ID" value="SFS31353.1"/>
    <property type="molecule type" value="Genomic_DNA"/>
</dbReference>
<dbReference type="Gene3D" id="3.40.50.1000">
    <property type="entry name" value="HAD superfamily/HAD-like"/>
    <property type="match status" value="1"/>
</dbReference>
<dbReference type="AlphaFoldDB" id="A0A1I6NTT5"/>
<sequence length="211" mass="25129">MSYNTNEIEINTIIFDIGGVLVDWKPEYVYQKAFNGDNEKMQWFLKNVCTPEWNMEQDAGRTIEEGEKLKIAEFPEHEQLIKLFYKNWTEMFSGPIKKNVELFKNLKNSNNYKIYALTNWSDEKWETALELFPFLKNFDGVVVSGKEKTRKPFEKIYTILLNRFNIIPEKALFIDDNFENCETAKKLKINSIHYENYKDLIKNLKLLKIKI</sequence>